<protein>
    <submittedName>
        <fullName evidence="1">DUF742 domain-containing protein</fullName>
    </submittedName>
</protein>
<accession>A0ABV6VJY9</accession>
<comment type="caution">
    <text evidence="1">The sequence shown here is derived from an EMBL/GenBank/DDBJ whole genome shotgun (WGS) entry which is preliminary data.</text>
</comment>
<dbReference type="InterPro" id="IPR007995">
    <property type="entry name" value="DUF742"/>
</dbReference>
<dbReference type="Pfam" id="PF05331">
    <property type="entry name" value="DUF742"/>
    <property type="match status" value="1"/>
</dbReference>
<dbReference type="PANTHER" id="PTHR36221:SF1">
    <property type="entry name" value="DUF742 DOMAIN-CONTAINING PROTEIN"/>
    <property type="match status" value="1"/>
</dbReference>
<sequence>MAAAGSHSETWLDDDAGRLVRPYTVSNGRTRPTTALDLLSMVMTTGRVTQTHLNPDHAQTLGLCSAPTSVAEVSARLRLPVVVTKVLLSDLVDCGAVTTRPPGPAADPNDRAVLEALLVGLQRLKTNGPADPDAPTPRTGEQ</sequence>
<evidence type="ECO:0000313" key="2">
    <source>
        <dbReference type="Proteomes" id="UP001592582"/>
    </source>
</evidence>
<evidence type="ECO:0000313" key="1">
    <source>
        <dbReference type="EMBL" id="MFC1414011.1"/>
    </source>
</evidence>
<reference evidence="1 2" key="1">
    <citation type="submission" date="2024-09" db="EMBL/GenBank/DDBJ databases">
        <authorList>
            <person name="Lee S.D."/>
        </authorList>
    </citation>
    <scope>NUCLEOTIDE SEQUENCE [LARGE SCALE GENOMIC DNA]</scope>
    <source>
        <strain evidence="1 2">N1-1</strain>
    </source>
</reference>
<gene>
    <name evidence="1" type="ORF">ACEZDG_32595</name>
</gene>
<dbReference type="Proteomes" id="UP001592582">
    <property type="component" value="Unassembled WGS sequence"/>
</dbReference>
<name>A0ABV6VJY9_9ACTN</name>
<keyword evidence="2" id="KW-1185">Reference proteome</keyword>
<organism evidence="1 2">
    <name type="scientific">Streptacidiphilus alkalitolerans</name>
    <dbReference type="NCBI Taxonomy" id="3342712"/>
    <lineage>
        <taxon>Bacteria</taxon>
        <taxon>Bacillati</taxon>
        <taxon>Actinomycetota</taxon>
        <taxon>Actinomycetes</taxon>
        <taxon>Kitasatosporales</taxon>
        <taxon>Streptomycetaceae</taxon>
        <taxon>Streptacidiphilus</taxon>
    </lineage>
</organism>
<dbReference type="EMBL" id="JBHEZX010000020">
    <property type="protein sequence ID" value="MFC1414011.1"/>
    <property type="molecule type" value="Genomic_DNA"/>
</dbReference>
<proteinExistence type="predicted"/>
<dbReference type="PANTHER" id="PTHR36221">
    <property type="entry name" value="DUF742 DOMAIN-CONTAINING PROTEIN"/>
    <property type="match status" value="1"/>
</dbReference>